<dbReference type="AlphaFoldDB" id="A0A9D1M7R6"/>
<protein>
    <submittedName>
        <fullName evidence="1">Uncharacterized protein</fullName>
    </submittedName>
</protein>
<evidence type="ECO:0000313" key="2">
    <source>
        <dbReference type="Proteomes" id="UP000824112"/>
    </source>
</evidence>
<reference evidence="1" key="2">
    <citation type="journal article" date="2021" name="PeerJ">
        <title>Extensive microbial diversity within the chicken gut microbiome revealed by metagenomics and culture.</title>
        <authorList>
            <person name="Gilroy R."/>
            <person name="Ravi A."/>
            <person name="Getino M."/>
            <person name="Pursley I."/>
            <person name="Horton D.L."/>
            <person name="Alikhan N.F."/>
            <person name="Baker D."/>
            <person name="Gharbi K."/>
            <person name="Hall N."/>
            <person name="Watson M."/>
            <person name="Adriaenssens E.M."/>
            <person name="Foster-Nyarko E."/>
            <person name="Jarju S."/>
            <person name="Secka A."/>
            <person name="Antonio M."/>
            <person name="Oren A."/>
            <person name="Chaudhuri R.R."/>
            <person name="La Ragione R."/>
            <person name="Hildebrand F."/>
            <person name="Pallen M.J."/>
        </authorList>
    </citation>
    <scope>NUCLEOTIDE SEQUENCE</scope>
    <source>
        <strain evidence="1">CHK158-818</strain>
    </source>
</reference>
<reference evidence="1" key="1">
    <citation type="submission" date="2020-10" db="EMBL/GenBank/DDBJ databases">
        <authorList>
            <person name="Gilroy R."/>
        </authorList>
    </citation>
    <scope>NUCLEOTIDE SEQUENCE</scope>
    <source>
        <strain evidence="1">CHK158-818</strain>
    </source>
</reference>
<gene>
    <name evidence="1" type="ORF">IAB03_05475</name>
</gene>
<proteinExistence type="predicted"/>
<sequence>MDNVTIQIQLLKIKEKRFDLQTDHTTSQILQTQNLHVGMSILTTPYLTDNQIKLQITIDYHYTNNVLVTTPLFYIMEIWFGIKDLAHFVKEKEGNILIKHELLALLLGISIGTIRGMIAHRCQDTVFEAYPLPIINITHLMAHLQQRKNILEEIDIAPIFLSRIH</sequence>
<comment type="caution">
    <text evidence="1">The sequence shown here is derived from an EMBL/GenBank/DDBJ whole genome shotgun (WGS) entry which is preliminary data.</text>
</comment>
<evidence type="ECO:0000313" key="1">
    <source>
        <dbReference type="EMBL" id="HIU55241.1"/>
    </source>
</evidence>
<accession>A0A9D1M7R6</accession>
<organism evidence="1 2">
    <name type="scientific">Candidatus Gallibacteroides avistercoris</name>
    <dbReference type="NCBI Taxonomy" id="2840833"/>
    <lineage>
        <taxon>Bacteria</taxon>
        <taxon>Pseudomonadati</taxon>
        <taxon>Bacteroidota</taxon>
        <taxon>Bacteroidia</taxon>
        <taxon>Bacteroidales</taxon>
        <taxon>Bacteroidaceae</taxon>
        <taxon>Bacteroidaceae incertae sedis</taxon>
        <taxon>Candidatus Gallibacteroides</taxon>
    </lineage>
</organism>
<dbReference type="Proteomes" id="UP000824112">
    <property type="component" value="Unassembled WGS sequence"/>
</dbReference>
<name>A0A9D1M7R6_9BACT</name>
<dbReference type="EMBL" id="DVNA01000125">
    <property type="protein sequence ID" value="HIU55241.1"/>
    <property type="molecule type" value="Genomic_DNA"/>
</dbReference>